<keyword evidence="2" id="KW-0472">Membrane</keyword>
<dbReference type="AlphaFoldDB" id="A0A139ALQ6"/>
<evidence type="ECO:0000256" key="1">
    <source>
        <dbReference type="SAM" id="MobiDB-lite"/>
    </source>
</evidence>
<protein>
    <submittedName>
        <fullName evidence="3">Uncharacterized protein</fullName>
    </submittedName>
</protein>
<feature type="transmembrane region" description="Helical" evidence="2">
    <location>
        <begin position="47"/>
        <end position="69"/>
    </location>
</feature>
<keyword evidence="4" id="KW-1185">Reference proteome</keyword>
<name>A0A139ALQ6_GONPJ</name>
<feature type="region of interest" description="Disordered" evidence="1">
    <location>
        <begin position="1"/>
        <end position="20"/>
    </location>
</feature>
<organism evidence="3 4">
    <name type="scientific">Gonapodya prolifera (strain JEL478)</name>
    <name type="common">Monoblepharis prolifera</name>
    <dbReference type="NCBI Taxonomy" id="1344416"/>
    <lineage>
        <taxon>Eukaryota</taxon>
        <taxon>Fungi</taxon>
        <taxon>Fungi incertae sedis</taxon>
        <taxon>Chytridiomycota</taxon>
        <taxon>Chytridiomycota incertae sedis</taxon>
        <taxon>Monoblepharidomycetes</taxon>
        <taxon>Monoblepharidales</taxon>
        <taxon>Gonapodyaceae</taxon>
        <taxon>Gonapodya</taxon>
    </lineage>
</organism>
<proteinExistence type="predicted"/>
<gene>
    <name evidence="3" type="ORF">M427DRAFT_133326</name>
</gene>
<evidence type="ECO:0000256" key="2">
    <source>
        <dbReference type="SAM" id="Phobius"/>
    </source>
</evidence>
<accession>A0A139ALQ6</accession>
<evidence type="ECO:0000313" key="4">
    <source>
        <dbReference type="Proteomes" id="UP000070544"/>
    </source>
</evidence>
<dbReference type="EMBL" id="KQ965746">
    <property type="protein sequence ID" value="KXS17494.1"/>
    <property type="molecule type" value="Genomic_DNA"/>
</dbReference>
<keyword evidence="2" id="KW-0812">Transmembrane</keyword>
<dbReference type="Proteomes" id="UP000070544">
    <property type="component" value="Unassembled WGS sequence"/>
</dbReference>
<reference evidence="3 4" key="1">
    <citation type="journal article" date="2015" name="Genome Biol. Evol.">
        <title>Phylogenomic analyses indicate that early fungi evolved digesting cell walls of algal ancestors of land plants.</title>
        <authorList>
            <person name="Chang Y."/>
            <person name="Wang S."/>
            <person name="Sekimoto S."/>
            <person name="Aerts A.L."/>
            <person name="Choi C."/>
            <person name="Clum A."/>
            <person name="LaButti K.M."/>
            <person name="Lindquist E.A."/>
            <person name="Yee Ngan C."/>
            <person name="Ohm R.A."/>
            <person name="Salamov A.A."/>
            <person name="Grigoriev I.V."/>
            <person name="Spatafora J.W."/>
            <person name="Berbee M.L."/>
        </authorList>
    </citation>
    <scope>NUCLEOTIDE SEQUENCE [LARGE SCALE GENOMIC DNA]</scope>
    <source>
        <strain evidence="3 4">JEL478</strain>
    </source>
</reference>
<sequence>MAEERQRLIETKKKPIPKGEDSGGFSIGKLVVDMVNRIEAPLYVKRTLMGTIIGVVAVGGLDLAIAVGVGENMSMKVVSFHTT</sequence>
<keyword evidence="2" id="KW-1133">Transmembrane helix</keyword>
<evidence type="ECO:0000313" key="3">
    <source>
        <dbReference type="EMBL" id="KXS17494.1"/>
    </source>
</evidence>